<accession>Z9JJG8</accession>
<evidence type="ECO:0000313" key="1">
    <source>
        <dbReference type="EMBL" id="EWS78344.1"/>
    </source>
</evidence>
<sequence>MIAEVAAAAGEDNLFYIPFKQMPAMIPIGKQARLRAQAR</sequence>
<comment type="caution">
    <text evidence="1">The sequence shown here is derived from an EMBL/GenBank/DDBJ whole genome shotgun (WGS) entry which is preliminary data.</text>
</comment>
<organism evidence="1 2">
    <name type="scientific">Xylella taiwanensis</name>
    <dbReference type="NCBI Taxonomy" id="1444770"/>
    <lineage>
        <taxon>Bacteria</taxon>
        <taxon>Pseudomonadati</taxon>
        <taxon>Pseudomonadota</taxon>
        <taxon>Gammaproteobacteria</taxon>
        <taxon>Lysobacterales</taxon>
        <taxon>Lysobacteraceae</taxon>
        <taxon>Xylella</taxon>
    </lineage>
</organism>
<dbReference type="EMBL" id="JDSQ01000008">
    <property type="protein sequence ID" value="EWS78344.1"/>
    <property type="molecule type" value="Genomic_DNA"/>
</dbReference>
<reference evidence="1 2" key="1">
    <citation type="journal article" date="2014" name="Genome Announc.">
        <title>Draft Genome Sequence of Xylella fastidiosa Pear Leaf Scorch Strain in Taiwan.</title>
        <authorList>
            <person name="Su C.C."/>
            <person name="Deng W.L."/>
            <person name="Jan F.J."/>
            <person name="Chang C.J."/>
            <person name="Huang H."/>
            <person name="Chen J."/>
        </authorList>
    </citation>
    <scope>NUCLEOTIDE SEQUENCE [LARGE SCALE GENOMIC DNA]</scope>
    <source>
        <strain evidence="1 2">PLS229</strain>
    </source>
</reference>
<name>Z9JJG8_9GAMM</name>
<protein>
    <submittedName>
        <fullName evidence="1">Uncharacterized protein</fullName>
    </submittedName>
</protein>
<dbReference type="STRING" id="1444770.AF72_06185"/>
<dbReference type="PATRIC" id="fig|1444770.3.peg.1474"/>
<gene>
    <name evidence="1" type="ORF">AF72_06185</name>
</gene>
<proteinExistence type="predicted"/>
<evidence type="ECO:0000313" key="2">
    <source>
        <dbReference type="Proteomes" id="UP000020406"/>
    </source>
</evidence>
<dbReference type="eggNOG" id="COG4805">
    <property type="taxonomic scope" value="Bacteria"/>
</dbReference>
<dbReference type="Proteomes" id="UP000020406">
    <property type="component" value="Unassembled WGS sequence"/>
</dbReference>
<dbReference type="AlphaFoldDB" id="Z9JJG8"/>